<feature type="region of interest" description="Disordered" evidence="1">
    <location>
        <begin position="1"/>
        <end position="37"/>
    </location>
</feature>
<protein>
    <submittedName>
        <fullName evidence="2">Non-structural protein 2</fullName>
    </submittedName>
</protein>
<dbReference type="EMBL" id="KP410261">
    <property type="protein sequence ID" value="AKC42761.1"/>
    <property type="molecule type" value="Genomic_DNA"/>
</dbReference>
<gene>
    <name evidence="2" type="primary">NS2</name>
</gene>
<dbReference type="Proteomes" id="UP000101593">
    <property type="component" value="Segment"/>
</dbReference>
<dbReference type="RefSeq" id="YP_009134733.1">
    <property type="nucleotide sequence ID" value="NC_026943.1"/>
</dbReference>
<feature type="compositionally biased region" description="Basic and acidic residues" evidence="1">
    <location>
        <begin position="1"/>
        <end position="13"/>
    </location>
</feature>
<proteinExistence type="predicted"/>
<sequence length="305" mass="35188">MSKRKLEEMSPEHETEEEEDSEPEREEDRTLEKDGMTAGPKISFTAMLRRILQANLPLSQVHPGYLLGFVTMMTGETNLPVELENSLYGFQKAGQIWNNGIGKASKKGVIEYLQSCKTLMGSWFATSFDSKTLESMMTLLDAYNETQITEEDCSRYVAKIVTSTSCTTAPSATECAGATGTKRRKPTGHTLDEINVLIDEIPVEVEPQPTFKTYSSIIARKDDKLYIKKFEDSWKEYQVKVTIYRRQDLMDCPNTSEKWHYKYQEMDLNYNSGSQIWKLMSQLKYQQMEYLNEKNVKWVPKKEYS</sequence>
<dbReference type="GeneID" id="24248401"/>
<evidence type="ECO:0000313" key="3">
    <source>
        <dbReference type="Proteomes" id="UP000101593"/>
    </source>
</evidence>
<dbReference type="KEGG" id="vg:24248401"/>
<accession>A0A0E3TUJ8</accession>
<feature type="compositionally biased region" description="Acidic residues" evidence="1">
    <location>
        <begin position="14"/>
        <end position="25"/>
    </location>
</feature>
<evidence type="ECO:0000313" key="2">
    <source>
        <dbReference type="EMBL" id="AKC42761.1"/>
    </source>
</evidence>
<keyword evidence="3" id="KW-1185">Reference proteome</keyword>
<evidence type="ECO:0000256" key="1">
    <source>
        <dbReference type="SAM" id="MobiDB-lite"/>
    </source>
</evidence>
<reference evidence="2 3" key="1">
    <citation type="submission" date="2015-01" db="EMBL/GenBank/DDBJ databases">
        <title>First complete genome of a parvovirus, Cherax quadricarinatus densovirus from freshwater crayfish Cherax quadricarinatus.</title>
        <authorList>
            <person name="Bochow S.R."/>
            <person name="Condon K.M.L."/>
            <person name="Elliman J."/>
            <person name="Owens L."/>
        </authorList>
    </citation>
    <scope>NUCLEOTIDE SEQUENCE [LARGE SCALE GENOMIC DNA]</scope>
    <source>
        <strain evidence="2">1</strain>
    </source>
</reference>
<name>A0A0E3TUJ8_9VIRU</name>
<organism evidence="2 3">
    <name type="scientific">Cherax quadricarinatus densovirus</name>
    <dbReference type="NCBI Taxonomy" id="1642018"/>
    <lineage>
        <taxon>Viruses</taxon>
        <taxon>Monodnaviria</taxon>
        <taxon>Shotokuvirae</taxon>
        <taxon>Cossaviricota</taxon>
        <taxon>Quintoviricetes</taxon>
        <taxon>Piccovirales</taxon>
        <taxon>Parvoviridae</taxon>
        <taxon>Densovirinae</taxon>
        <taxon>Aquambidensovirus</taxon>
        <taxon>Aquambidensovirus decapod1</taxon>
    </lineage>
</organism>
<feature type="compositionally biased region" description="Basic and acidic residues" evidence="1">
    <location>
        <begin position="26"/>
        <end position="35"/>
    </location>
</feature>